<dbReference type="AlphaFoldDB" id="C0QH45"/>
<organism evidence="1 2">
    <name type="scientific">Desulforapulum autotrophicum (strain ATCC 43914 / DSM 3382 / VKM B-1955 / HRM2)</name>
    <name type="common">Desulfobacterium autotrophicum</name>
    <dbReference type="NCBI Taxonomy" id="177437"/>
    <lineage>
        <taxon>Bacteria</taxon>
        <taxon>Pseudomonadati</taxon>
        <taxon>Thermodesulfobacteriota</taxon>
        <taxon>Desulfobacteria</taxon>
        <taxon>Desulfobacterales</taxon>
        <taxon>Desulfobacteraceae</taxon>
        <taxon>Desulforapulum</taxon>
    </lineage>
</organism>
<keyword evidence="2" id="KW-1185">Reference proteome</keyword>
<evidence type="ECO:0000313" key="1">
    <source>
        <dbReference type="EMBL" id="ACN15694.1"/>
    </source>
</evidence>
<reference evidence="1 2" key="1">
    <citation type="journal article" date="2009" name="Environ. Microbiol.">
        <title>Genome sequence of Desulfobacterium autotrophicum HRM2, a marine sulfate reducer oxidizing organic carbon completely to carbon dioxide.</title>
        <authorList>
            <person name="Strittmatter A.W."/>
            <person name="Liesegang H."/>
            <person name="Rabus R."/>
            <person name="Decker I."/>
            <person name="Amann J."/>
            <person name="Andres S."/>
            <person name="Henne A."/>
            <person name="Fricke W.F."/>
            <person name="Martinez-Arias R."/>
            <person name="Bartels D."/>
            <person name="Goesmann A."/>
            <person name="Krause L."/>
            <person name="Puehler A."/>
            <person name="Klenk H.P."/>
            <person name="Richter M."/>
            <person name="Schuler M."/>
            <person name="Gloeckner F.O."/>
            <person name="Meyerdierks A."/>
            <person name="Gottschalk G."/>
            <person name="Amann R."/>
        </authorList>
    </citation>
    <scope>NUCLEOTIDE SEQUENCE [LARGE SCALE GENOMIC DNA]</scope>
    <source>
        <strain evidence="2">ATCC 43914 / DSM 3382 / HRM2</strain>
    </source>
</reference>
<dbReference type="Proteomes" id="UP000000442">
    <property type="component" value="Chromosome"/>
</dbReference>
<sequence length="103" mass="11652">MLNNTFHSIPDCGAETEFGLWKNAINSWTDINNNNISGISAEHLSTLKHNVDISIVTDDEHGPSRVPPLGCPGFHKLVGFYILSTYEWKMCLLFQRKIIPPKR</sequence>
<evidence type="ECO:0000313" key="2">
    <source>
        <dbReference type="Proteomes" id="UP000000442"/>
    </source>
</evidence>
<dbReference type="EMBL" id="CP001087">
    <property type="protein sequence ID" value="ACN15694.1"/>
    <property type="molecule type" value="Genomic_DNA"/>
</dbReference>
<name>C0QH45_DESAH</name>
<dbReference type="HOGENOM" id="CLU_2259173_0_0_7"/>
<protein>
    <submittedName>
        <fullName evidence="1">Uncharacterized protein</fullName>
    </submittedName>
</protein>
<dbReference type="KEGG" id="dat:HRM2_26000"/>
<dbReference type="RefSeq" id="WP_015904458.1">
    <property type="nucleotide sequence ID" value="NC_012108.1"/>
</dbReference>
<gene>
    <name evidence="1" type="ordered locus">HRM2_26000</name>
</gene>
<proteinExistence type="predicted"/>
<accession>C0QH45</accession>